<dbReference type="EMBL" id="UGNW01000001">
    <property type="protein sequence ID" value="STX30952.1"/>
    <property type="molecule type" value="Genomic_DNA"/>
</dbReference>
<gene>
    <name evidence="2" type="ORF">NCTC12437_00719</name>
</gene>
<keyword evidence="1" id="KW-0472">Membrane</keyword>
<accession>A0A378I7Y1</accession>
<protein>
    <submittedName>
        <fullName evidence="2">Uncharacterized protein</fullName>
    </submittedName>
</protein>
<keyword evidence="1" id="KW-1133">Transmembrane helix</keyword>
<evidence type="ECO:0000313" key="3">
    <source>
        <dbReference type="Proteomes" id="UP000255066"/>
    </source>
</evidence>
<dbReference type="Proteomes" id="UP000255066">
    <property type="component" value="Unassembled WGS sequence"/>
</dbReference>
<evidence type="ECO:0000256" key="1">
    <source>
        <dbReference type="SAM" id="Phobius"/>
    </source>
</evidence>
<keyword evidence="1" id="KW-0812">Transmembrane</keyword>
<reference evidence="2 3" key="1">
    <citation type="submission" date="2018-06" db="EMBL/GenBank/DDBJ databases">
        <authorList>
            <consortium name="Pathogen Informatics"/>
            <person name="Doyle S."/>
        </authorList>
    </citation>
    <scope>NUCLEOTIDE SEQUENCE [LARGE SCALE GENOMIC DNA]</scope>
    <source>
        <strain evidence="2 3">NCTC12437</strain>
    </source>
</reference>
<evidence type="ECO:0000313" key="2">
    <source>
        <dbReference type="EMBL" id="STX30952.1"/>
    </source>
</evidence>
<name>A0A378I7Y1_9GAMM</name>
<sequence>MRITQDKGKPIGFWSVGAAGLMLNSLLYASTPL</sequence>
<proteinExistence type="predicted"/>
<organism evidence="2 3">
    <name type="scientific">Legionella birminghamensis</name>
    <dbReference type="NCBI Taxonomy" id="28083"/>
    <lineage>
        <taxon>Bacteria</taxon>
        <taxon>Pseudomonadati</taxon>
        <taxon>Pseudomonadota</taxon>
        <taxon>Gammaproteobacteria</taxon>
        <taxon>Legionellales</taxon>
        <taxon>Legionellaceae</taxon>
        <taxon>Legionella</taxon>
    </lineage>
</organism>
<dbReference type="AlphaFoldDB" id="A0A378I7Y1"/>
<feature type="transmembrane region" description="Helical" evidence="1">
    <location>
        <begin position="12"/>
        <end position="30"/>
    </location>
</feature>